<comment type="function">
    <text evidence="6">Transcriptional repressor that regulates multiple aspects of plant growth and development.</text>
</comment>
<dbReference type="Proteomes" id="UP000317650">
    <property type="component" value="Chromosome 7"/>
</dbReference>
<dbReference type="InterPro" id="IPR006458">
    <property type="entry name" value="Ovate_C"/>
</dbReference>
<name>A0A4S8JHL2_MUSBA</name>
<evidence type="ECO:0000256" key="6">
    <source>
        <dbReference type="RuleBase" id="RU367028"/>
    </source>
</evidence>
<evidence type="ECO:0000256" key="3">
    <source>
        <dbReference type="ARBA" id="ARBA00023015"/>
    </source>
</evidence>
<sequence length="204" mass="23036">MGRKKATERSPYGSFARLRKPLSKPSICLWLLSGRKCLINTSSDSENDRTAAAINFDDDVDEEEDDICRAYYISKPTDISPRLTWPPPHVIRASERFFVPPTAASSLVEEVRVSAASSSTSQSDMVSVDSTAVITFSKDPYHDFLKSMQEMMEAHNAVGADDRSDWEFMEQLLLCYLELNEQSVHKDILRAFTDLTAAFRRVMP</sequence>
<keyword evidence="3 6" id="KW-0805">Transcription regulation</keyword>
<evidence type="ECO:0000313" key="8">
    <source>
        <dbReference type="EMBL" id="THU60744.1"/>
    </source>
</evidence>
<dbReference type="PANTHER" id="PTHR33057">
    <property type="entry name" value="TRANSCRIPTION REPRESSOR OFP7-RELATED"/>
    <property type="match status" value="1"/>
</dbReference>
<keyword evidence="5 6" id="KW-0539">Nucleus</keyword>
<dbReference type="GO" id="GO:0045892">
    <property type="term" value="P:negative regulation of DNA-templated transcription"/>
    <property type="evidence" value="ECO:0007669"/>
    <property type="project" value="UniProtKB-UniRule"/>
</dbReference>
<dbReference type="PROSITE" id="PS51754">
    <property type="entry name" value="OVATE"/>
    <property type="match status" value="1"/>
</dbReference>
<proteinExistence type="predicted"/>
<dbReference type="InterPro" id="IPR038933">
    <property type="entry name" value="Ovate"/>
</dbReference>
<evidence type="ECO:0000256" key="4">
    <source>
        <dbReference type="ARBA" id="ARBA00023163"/>
    </source>
</evidence>
<evidence type="ECO:0000256" key="5">
    <source>
        <dbReference type="ARBA" id="ARBA00023242"/>
    </source>
</evidence>
<dbReference type="NCBIfam" id="TIGR01568">
    <property type="entry name" value="A_thal_3678"/>
    <property type="match status" value="1"/>
</dbReference>
<comment type="caution">
    <text evidence="8">The sequence shown here is derived from an EMBL/GenBank/DDBJ whole genome shotgun (WGS) entry which is preliminary data.</text>
</comment>
<accession>A0A4S8JHL2</accession>
<dbReference type="PANTHER" id="PTHR33057:SF117">
    <property type="entry name" value="TRANSCRIPTION REPRESSOR OFP14"/>
    <property type="match status" value="1"/>
</dbReference>
<gene>
    <name evidence="8" type="ORF">C4D60_Mb07t15970</name>
</gene>
<keyword evidence="9" id="KW-1185">Reference proteome</keyword>
<dbReference type="EMBL" id="PYDT01000005">
    <property type="protein sequence ID" value="THU60744.1"/>
    <property type="molecule type" value="Genomic_DNA"/>
</dbReference>
<keyword evidence="4 6" id="KW-0804">Transcription</keyword>
<comment type="subcellular location">
    <subcellularLocation>
        <location evidence="1 6">Nucleus</location>
    </subcellularLocation>
</comment>
<evidence type="ECO:0000313" key="9">
    <source>
        <dbReference type="Proteomes" id="UP000317650"/>
    </source>
</evidence>
<dbReference type="GO" id="GO:0005634">
    <property type="term" value="C:nucleus"/>
    <property type="evidence" value="ECO:0007669"/>
    <property type="project" value="UniProtKB-SubCell"/>
</dbReference>
<evidence type="ECO:0000256" key="1">
    <source>
        <dbReference type="ARBA" id="ARBA00004123"/>
    </source>
</evidence>
<organism evidence="8 9">
    <name type="scientific">Musa balbisiana</name>
    <name type="common">Banana</name>
    <dbReference type="NCBI Taxonomy" id="52838"/>
    <lineage>
        <taxon>Eukaryota</taxon>
        <taxon>Viridiplantae</taxon>
        <taxon>Streptophyta</taxon>
        <taxon>Embryophyta</taxon>
        <taxon>Tracheophyta</taxon>
        <taxon>Spermatophyta</taxon>
        <taxon>Magnoliopsida</taxon>
        <taxon>Liliopsida</taxon>
        <taxon>Zingiberales</taxon>
        <taxon>Musaceae</taxon>
        <taxon>Musa</taxon>
    </lineage>
</organism>
<dbReference type="AlphaFoldDB" id="A0A4S8JHL2"/>
<keyword evidence="2 6" id="KW-0678">Repressor</keyword>
<feature type="domain" description="OVATE" evidence="7">
    <location>
        <begin position="133"/>
        <end position="198"/>
    </location>
</feature>
<evidence type="ECO:0000259" key="7">
    <source>
        <dbReference type="PROSITE" id="PS51754"/>
    </source>
</evidence>
<reference evidence="8 9" key="1">
    <citation type="journal article" date="2019" name="Nat. Plants">
        <title>Genome sequencing of Musa balbisiana reveals subgenome evolution and function divergence in polyploid bananas.</title>
        <authorList>
            <person name="Yao X."/>
        </authorList>
    </citation>
    <scope>NUCLEOTIDE SEQUENCE [LARGE SCALE GENOMIC DNA]</scope>
    <source>
        <strain evidence="9">cv. DH-PKW</strain>
        <tissue evidence="8">Leaves</tissue>
    </source>
</reference>
<evidence type="ECO:0000256" key="2">
    <source>
        <dbReference type="ARBA" id="ARBA00022491"/>
    </source>
</evidence>
<protein>
    <recommendedName>
        <fullName evidence="6">Transcription repressor</fullName>
    </recommendedName>
    <alternativeName>
        <fullName evidence="6">Ovate family protein</fullName>
    </alternativeName>
</protein>
<dbReference type="Pfam" id="PF04844">
    <property type="entry name" value="Ovate"/>
    <property type="match status" value="1"/>
</dbReference>